<evidence type="ECO:0000256" key="1">
    <source>
        <dbReference type="PROSITE-ProRule" id="PRU00042"/>
    </source>
</evidence>
<feature type="region of interest" description="Disordered" evidence="2">
    <location>
        <begin position="1"/>
        <end position="37"/>
    </location>
</feature>
<evidence type="ECO:0000256" key="2">
    <source>
        <dbReference type="SAM" id="MobiDB-lite"/>
    </source>
</evidence>
<evidence type="ECO:0000313" key="5">
    <source>
        <dbReference type="Proteomes" id="UP001642520"/>
    </source>
</evidence>
<dbReference type="Proteomes" id="UP001642520">
    <property type="component" value="Unassembled WGS sequence"/>
</dbReference>
<evidence type="ECO:0000259" key="3">
    <source>
        <dbReference type="PROSITE" id="PS50157"/>
    </source>
</evidence>
<dbReference type="PROSITE" id="PS00028">
    <property type="entry name" value="ZINC_FINGER_C2H2_1"/>
    <property type="match status" value="1"/>
</dbReference>
<dbReference type="PROSITE" id="PS50157">
    <property type="entry name" value="ZINC_FINGER_C2H2_2"/>
    <property type="match status" value="1"/>
</dbReference>
<keyword evidence="1" id="KW-0862">Zinc</keyword>
<dbReference type="InterPro" id="IPR013087">
    <property type="entry name" value="Znf_C2H2_type"/>
</dbReference>
<dbReference type="PANTHER" id="PTHR19446">
    <property type="entry name" value="REVERSE TRANSCRIPTASES"/>
    <property type="match status" value="1"/>
</dbReference>
<reference evidence="4 5" key="1">
    <citation type="submission" date="2024-08" db="EMBL/GenBank/DDBJ databases">
        <authorList>
            <person name="Will J Nash"/>
            <person name="Angela Man"/>
            <person name="Seanna McTaggart"/>
            <person name="Kendall Baker"/>
            <person name="Tom Barker"/>
            <person name="Leah Catchpole"/>
            <person name="Alex Durrant"/>
            <person name="Karim Gharbi"/>
            <person name="Naomi Irish"/>
            <person name="Gemy Kaithakottil"/>
            <person name="Debby Ku"/>
            <person name="Aaliyah Providence"/>
            <person name="Felix Shaw"/>
            <person name="David Swarbreck"/>
            <person name="Chris Watkins"/>
            <person name="Ann M. McCartney"/>
            <person name="Giulio Formenti"/>
            <person name="Alice Mouton"/>
            <person name="Noel Vella"/>
            <person name="Bjorn M von Reumont"/>
            <person name="Adriana Vella"/>
            <person name="Wilfried Haerty"/>
        </authorList>
    </citation>
    <scope>NUCLEOTIDE SEQUENCE [LARGE SCALE GENOMIC DNA]</scope>
</reference>
<accession>A0ABP1MZX3</accession>
<name>A0ABP1MZX3_XYLVO</name>
<dbReference type="SUPFAM" id="SSF56672">
    <property type="entry name" value="DNA/RNA polymerases"/>
    <property type="match status" value="1"/>
</dbReference>
<comment type="caution">
    <text evidence="4">The sequence shown here is derived from an EMBL/GenBank/DDBJ whole genome shotgun (WGS) entry which is preliminary data.</text>
</comment>
<protein>
    <recommendedName>
        <fullName evidence="3">C2H2-type domain-containing protein</fullName>
    </recommendedName>
</protein>
<dbReference type="Pfam" id="PF00078">
    <property type="entry name" value="RVT_1"/>
    <property type="match status" value="1"/>
</dbReference>
<proteinExistence type="predicted"/>
<keyword evidence="1" id="KW-0479">Metal-binding</keyword>
<keyword evidence="1" id="KW-0863">Zinc-finger</keyword>
<dbReference type="InterPro" id="IPR000477">
    <property type="entry name" value="RT_dom"/>
</dbReference>
<gene>
    <name evidence="4" type="ORF">XYLVIOL_LOCUS225</name>
</gene>
<feature type="non-terminal residue" evidence="4">
    <location>
        <position position="1"/>
    </location>
</feature>
<sequence>PLGLNQVGPESRKQASDDYNDSAGGPSGSSGPTKTSEAMLKPADAFQCRMPGCGRAFATSTGRGVHEQRAHKNWYDEKKAELITNKKTPWNAEELALLARKEASMVANGVKFINQALVPYFPNRTLESIKGQRRYQRYKDMVLQFVQELRNEEESCCNVLPDQQVELEDQSLDYDYNALAASINEQFAAMEPLKGTAFHAIRLGRVCDNITRWNLNRISDELEMYLLEVFPLTPKRGKQSLARTPQSTLTRRRARRIEYAQTQRAWNKNPCNCLRKILKDKTSNSVPPKHVMVPFWQAVMTDGSDASPGINKHNKAQEINALWAPIEPSEIKEAYPELSSSPGPDGLSVRQLRAMPIPILVRIFNLFLLLGKIPKHLLESKTILIPKKDGASEPGDYRPITISSVITRTYHKILARRIMRLVNLDKRQKAFIPADGCAENIFDLDMVLRYHRQNFKSLFVASIDIAKAFDSVSHNTIRDTLLMKGIPSPMVQYIMDVYARNDMVFVTSTPHGLQLILDLAADYLAQCGLRINAAKSFTVAIKNIPHVKKTIVDGKQKFRCAGQELPSLKREDEWKYLGVPFTPEGRSLGQEIVQLRSALAKLTKAPLKPQQRLFALRVMVLPSLYHLLTLGNTTLSKLKKIDSMVRGAVRKWLGLSHDVVNAYIHANAKDGGLSIPSMRWLMPLRRRERLQHLSRNGQPANSYLSQEINRAKRRLMERRDDLNDADKLDKRWASMLHSSNDGKALKDSRKVPQQHQWITNGNRLLSGRDFVNMTKLRINAMPSRARTTRGRIADRNCRAGCNQMETTNHILQKCHRTHAARIERHNAIVAYIKRGLGKSCQTVDEEPTFTTTDGIRKPDLIAKRDNKAIVIDAQIISENYDLAMAHRNKVDYYRCLKDAIKQRYKATEVKFTSATLSYRGVWSQHSVEDLIDLNALKKKELKIVSTRVLAGGLSAFWMFNRMTSCRRHRQGIG</sequence>
<organism evidence="4 5">
    <name type="scientific">Xylocopa violacea</name>
    <name type="common">Violet carpenter bee</name>
    <name type="synonym">Apis violacea</name>
    <dbReference type="NCBI Taxonomy" id="135666"/>
    <lineage>
        <taxon>Eukaryota</taxon>
        <taxon>Metazoa</taxon>
        <taxon>Ecdysozoa</taxon>
        <taxon>Arthropoda</taxon>
        <taxon>Hexapoda</taxon>
        <taxon>Insecta</taxon>
        <taxon>Pterygota</taxon>
        <taxon>Neoptera</taxon>
        <taxon>Endopterygota</taxon>
        <taxon>Hymenoptera</taxon>
        <taxon>Apocrita</taxon>
        <taxon>Aculeata</taxon>
        <taxon>Apoidea</taxon>
        <taxon>Anthophila</taxon>
        <taxon>Apidae</taxon>
        <taxon>Xylocopa</taxon>
        <taxon>Xylocopa</taxon>
    </lineage>
</organism>
<evidence type="ECO:0000313" key="4">
    <source>
        <dbReference type="EMBL" id="CAL7932985.1"/>
    </source>
</evidence>
<feature type="domain" description="C2H2-type" evidence="3">
    <location>
        <begin position="46"/>
        <end position="71"/>
    </location>
</feature>
<dbReference type="CDD" id="cd01650">
    <property type="entry name" value="RT_nLTR_like"/>
    <property type="match status" value="1"/>
</dbReference>
<keyword evidence="5" id="KW-1185">Reference proteome</keyword>
<dbReference type="EMBL" id="CAXAJV020001252">
    <property type="protein sequence ID" value="CAL7932985.1"/>
    <property type="molecule type" value="Genomic_DNA"/>
</dbReference>
<dbReference type="InterPro" id="IPR043502">
    <property type="entry name" value="DNA/RNA_pol_sf"/>
</dbReference>